<evidence type="ECO:0000259" key="5">
    <source>
        <dbReference type="Pfam" id="PF01593"/>
    </source>
</evidence>
<keyword evidence="7" id="KW-1185">Reference proteome</keyword>
<comment type="cofactor">
    <cofactor evidence="1">
        <name>FAD</name>
        <dbReference type="ChEBI" id="CHEBI:57692"/>
    </cofactor>
</comment>
<evidence type="ECO:0000256" key="1">
    <source>
        <dbReference type="ARBA" id="ARBA00001974"/>
    </source>
</evidence>
<dbReference type="InterPro" id="IPR036188">
    <property type="entry name" value="FAD/NAD-bd_sf"/>
</dbReference>
<feature type="binding site" evidence="4">
    <location>
        <position position="213"/>
    </location>
    <ligand>
        <name>substrate</name>
    </ligand>
</feature>
<dbReference type="PRINTS" id="PR00757">
    <property type="entry name" value="AMINEOXDASEF"/>
</dbReference>
<accession>A0A1E7JNM4</accession>
<evidence type="ECO:0000256" key="3">
    <source>
        <dbReference type="ARBA" id="ARBA00023002"/>
    </source>
</evidence>
<dbReference type="Pfam" id="PF01593">
    <property type="entry name" value="Amino_oxidase"/>
    <property type="match status" value="1"/>
</dbReference>
<sequence length="458" mass="48440">MHHDVIVLGAGLAGLAAARDLAAEGADVLVVEARDRVGGRVEQTALPDGRLVQLGGEVVGRAHTAYLGLVAELGLGLTPSYVAEPGVLARATPEGVSAGDPPHWFEPGDDACHRRVSRTFADLARAVDPDDPWSHPRARALDQISVAGWLRAEGASAGVVRLWEIGQLGLASGSYERTSLLSALRKHAAVPGGDPAATDGGPGPVEPVEHVEHVEHYDYEDWEGLRVAEGSATVALRMADELGGRVRTGAPVEAVGIRPGACSVRLSGGETLTAAAVVSALPVGPLRSVALTGVSDGRLASLHRQRQAVTAKFVAAYDAPFWRADGRNGLSECEGVLGSTWPQNEGVLSCLVPPERYGVLLGIPEGRRERELLAEIARLYGDEAHRPLQCWSRMWGTDPWTQGYVTQWTPGDVMAVGPLHGTHEPPFYVCGSDQWVAGYMEGAVRTGRAAAKEALRRG</sequence>
<keyword evidence="3" id="KW-0560">Oxidoreductase</keyword>
<feature type="domain" description="Amine oxidase" evidence="5">
    <location>
        <begin position="12"/>
        <end position="454"/>
    </location>
</feature>
<evidence type="ECO:0000256" key="2">
    <source>
        <dbReference type="ARBA" id="ARBA00005995"/>
    </source>
</evidence>
<dbReference type="PANTHER" id="PTHR43563:SF1">
    <property type="entry name" value="AMINE OXIDASE [FLAVIN-CONTAINING] B"/>
    <property type="match status" value="1"/>
</dbReference>
<dbReference type="InterPro" id="IPR050703">
    <property type="entry name" value="Flavin_MAO"/>
</dbReference>
<gene>
    <name evidence="6" type="ORF">AN215_09235</name>
</gene>
<dbReference type="EMBL" id="LJGT01000038">
    <property type="protein sequence ID" value="OEU89845.1"/>
    <property type="molecule type" value="Genomic_DNA"/>
</dbReference>
<dbReference type="OrthoDB" id="337830at2"/>
<evidence type="ECO:0000256" key="4">
    <source>
        <dbReference type="PIRSR" id="PIRSR601613-1"/>
    </source>
</evidence>
<dbReference type="GO" id="GO:0016491">
    <property type="term" value="F:oxidoreductase activity"/>
    <property type="evidence" value="ECO:0007669"/>
    <property type="project" value="UniProtKB-KW"/>
</dbReference>
<organism evidence="6 7">
    <name type="scientific">Streptomyces abyssalis</name>
    <dbReference type="NCBI Taxonomy" id="933944"/>
    <lineage>
        <taxon>Bacteria</taxon>
        <taxon>Bacillati</taxon>
        <taxon>Actinomycetota</taxon>
        <taxon>Actinomycetes</taxon>
        <taxon>Kitasatosporales</taxon>
        <taxon>Streptomycetaceae</taxon>
        <taxon>Streptomyces</taxon>
    </lineage>
</organism>
<dbReference type="PATRIC" id="fig|933944.5.peg.478"/>
<comment type="similarity">
    <text evidence="2">Belongs to the flavin monoamine oxidase family.</text>
</comment>
<feature type="binding site" evidence="4">
    <location>
        <begin position="32"/>
        <end position="33"/>
    </location>
    <ligand>
        <name>FAD</name>
        <dbReference type="ChEBI" id="CHEBI:57692"/>
    </ligand>
</feature>
<comment type="caution">
    <text evidence="6">The sequence shown here is derived from an EMBL/GenBank/DDBJ whole genome shotgun (WGS) entry which is preliminary data.</text>
</comment>
<dbReference type="SUPFAM" id="SSF54373">
    <property type="entry name" value="FAD-linked reductases, C-terminal domain"/>
    <property type="match status" value="1"/>
</dbReference>
<dbReference type="PANTHER" id="PTHR43563">
    <property type="entry name" value="AMINE OXIDASE"/>
    <property type="match status" value="1"/>
</dbReference>
<name>A0A1E7JNM4_9ACTN</name>
<evidence type="ECO:0000313" key="6">
    <source>
        <dbReference type="EMBL" id="OEU89845.1"/>
    </source>
</evidence>
<dbReference type="AlphaFoldDB" id="A0A1E7JNM4"/>
<dbReference type="InterPro" id="IPR002937">
    <property type="entry name" value="Amino_oxidase"/>
</dbReference>
<protein>
    <submittedName>
        <fullName evidence="6">Amine oxidase</fullName>
    </submittedName>
</protein>
<dbReference type="SUPFAM" id="SSF51905">
    <property type="entry name" value="FAD/NAD(P)-binding domain"/>
    <property type="match status" value="1"/>
</dbReference>
<proteinExistence type="inferred from homology"/>
<dbReference type="Proteomes" id="UP000176087">
    <property type="component" value="Unassembled WGS sequence"/>
</dbReference>
<feature type="binding site" evidence="4">
    <location>
        <position position="252"/>
    </location>
    <ligand>
        <name>FAD</name>
        <dbReference type="ChEBI" id="CHEBI:57692"/>
    </ligand>
</feature>
<reference evidence="6 7" key="1">
    <citation type="journal article" date="2016" name="Front. Microbiol.">
        <title>Comparative Genomics Analysis of Streptomyces Species Reveals Their Adaptation to the Marine Environment and Their Diversity at the Genomic Level.</title>
        <authorList>
            <person name="Tian X."/>
            <person name="Zhang Z."/>
            <person name="Yang T."/>
            <person name="Chen M."/>
            <person name="Li J."/>
            <person name="Chen F."/>
            <person name="Yang J."/>
            <person name="Li W."/>
            <person name="Zhang B."/>
            <person name="Zhang Z."/>
            <person name="Wu J."/>
            <person name="Zhang C."/>
            <person name="Long L."/>
            <person name="Xiao J."/>
        </authorList>
    </citation>
    <scope>NUCLEOTIDE SEQUENCE [LARGE SCALE GENOMIC DNA]</scope>
    <source>
        <strain evidence="6 7">SCSIO 10390</strain>
    </source>
</reference>
<evidence type="ECO:0000313" key="7">
    <source>
        <dbReference type="Proteomes" id="UP000176087"/>
    </source>
</evidence>
<dbReference type="InterPro" id="IPR001613">
    <property type="entry name" value="Flavin_amine_oxidase"/>
</dbReference>
<dbReference type="Gene3D" id="3.50.50.60">
    <property type="entry name" value="FAD/NAD(P)-binding domain"/>
    <property type="match status" value="1"/>
</dbReference>
<dbReference type="RefSeq" id="WP_070013081.1">
    <property type="nucleotide sequence ID" value="NZ_LJGS01000044.1"/>
</dbReference>
<dbReference type="STRING" id="933944.AN215_09235"/>